<evidence type="ECO:0000313" key="1">
    <source>
        <dbReference type="EMBL" id="GMF38201.1"/>
    </source>
</evidence>
<protein>
    <submittedName>
        <fullName evidence="1">Unnamed protein product</fullName>
    </submittedName>
</protein>
<dbReference type="OrthoDB" id="1427555at2759"/>
<dbReference type="AlphaFoldDB" id="A0A9W6XGU8"/>
<gene>
    <name evidence="1" type="ORF">Pfra01_001092800</name>
</gene>
<comment type="caution">
    <text evidence="1">The sequence shown here is derived from an EMBL/GenBank/DDBJ whole genome shotgun (WGS) entry which is preliminary data.</text>
</comment>
<dbReference type="EMBL" id="BSXT01001077">
    <property type="protein sequence ID" value="GMF38201.1"/>
    <property type="molecule type" value="Genomic_DNA"/>
</dbReference>
<proteinExistence type="predicted"/>
<accession>A0A9W6XGU8</accession>
<evidence type="ECO:0000313" key="2">
    <source>
        <dbReference type="Proteomes" id="UP001165121"/>
    </source>
</evidence>
<reference evidence="1" key="1">
    <citation type="submission" date="2023-04" db="EMBL/GenBank/DDBJ databases">
        <title>Phytophthora fragariaefolia NBRC 109709.</title>
        <authorList>
            <person name="Ichikawa N."/>
            <person name="Sato H."/>
            <person name="Tonouchi N."/>
        </authorList>
    </citation>
    <scope>NUCLEOTIDE SEQUENCE</scope>
    <source>
        <strain evidence="1">NBRC 109709</strain>
    </source>
</reference>
<sequence>MNSHPKFMLQQVIADDAPFIMGHVLVGASQCLAPLMHQDAIDAASRLQVATKLAQEGQRQALRSFRNEDGGLK</sequence>
<name>A0A9W6XGU8_9STRA</name>
<keyword evidence="2" id="KW-1185">Reference proteome</keyword>
<organism evidence="1 2">
    <name type="scientific">Phytophthora fragariaefolia</name>
    <dbReference type="NCBI Taxonomy" id="1490495"/>
    <lineage>
        <taxon>Eukaryota</taxon>
        <taxon>Sar</taxon>
        <taxon>Stramenopiles</taxon>
        <taxon>Oomycota</taxon>
        <taxon>Peronosporomycetes</taxon>
        <taxon>Peronosporales</taxon>
        <taxon>Peronosporaceae</taxon>
        <taxon>Phytophthora</taxon>
    </lineage>
</organism>
<dbReference type="Proteomes" id="UP001165121">
    <property type="component" value="Unassembled WGS sequence"/>
</dbReference>